<name>I1D7N8_9PSEU</name>
<organism evidence="3 4">
    <name type="scientific">Saccharomonospora glauca K62</name>
    <dbReference type="NCBI Taxonomy" id="928724"/>
    <lineage>
        <taxon>Bacteria</taxon>
        <taxon>Bacillati</taxon>
        <taxon>Actinomycetota</taxon>
        <taxon>Actinomycetes</taxon>
        <taxon>Pseudonocardiales</taxon>
        <taxon>Pseudonocardiaceae</taxon>
        <taxon>Saccharomonospora</taxon>
    </lineage>
</organism>
<keyword evidence="2" id="KW-1133">Transmembrane helix</keyword>
<accession>I1D7N8</accession>
<dbReference type="AlphaFoldDB" id="I1D7N8"/>
<keyword evidence="4" id="KW-1185">Reference proteome</keyword>
<dbReference type="OrthoDB" id="4218022at2"/>
<dbReference type="HOGENOM" id="CLU_1546509_0_0_11"/>
<feature type="compositionally biased region" description="Polar residues" evidence="1">
    <location>
        <begin position="7"/>
        <end position="16"/>
    </location>
</feature>
<dbReference type="Proteomes" id="UP000005087">
    <property type="component" value="Chromosome"/>
</dbReference>
<evidence type="ECO:0000256" key="1">
    <source>
        <dbReference type="SAM" id="MobiDB-lite"/>
    </source>
</evidence>
<proteinExistence type="predicted"/>
<evidence type="ECO:0000313" key="4">
    <source>
        <dbReference type="Proteomes" id="UP000005087"/>
    </source>
</evidence>
<keyword evidence="2" id="KW-0472">Membrane</keyword>
<protein>
    <submittedName>
        <fullName evidence="3">Uncharacterized protein</fullName>
    </submittedName>
</protein>
<evidence type="ECO:0000313" key="3">
    <source>
        <dbReference type="EMBL" id="EIF00963.1"/>
    </source>
</evidence>
<gene>
    <name evidence="3" type="ORF">SacglDRAFT_04131</name>
</gene>
<dbReference type="EMBL" id="CM001484">
    <property type="protein sequence ID" value="EIF00963.1"/>
    <property type="molecule type" value="Genomic_DNA"/>
</dbReference>
<reference evidence="4" key="2">
    <citation type="submission" date="2012-01" db="EMBL/GenBank/DDBJ databases">
        <title>Noncontiguous Finished sequence of chromosome of Saccharomonospora glauca K62.</title>
        <authorList>
            <consortium name="US DOE Joint Genome Institute"/>
            <person name="Lucas S."/>
            <person name="Han J."/>
            <person name="Lapidus A."/>
            <person name="Cheng J.-F."/>
            <person name="Goodwin L."/>
            <person name="Pitluck S."/>
            <person name="Peters L."/>
            <person name="Mikhailova N."/>
            <person name="Held B."/>
            <person name="Detter J.C."/>
            <person name="Han C."/>
            <person name="Tapia R."/>
            <person name="Land M."/>
            <person name="Hauser L."/>
            <person name="Kyrpides N."/>
            <person name="Ivanova N."/>
            <person name="Pagani I."/>
            <person name="Brambilla E.-M."/>
            <person name="Klenk H.-P."/>
            <person name="Woyke T."/>
        </authorList>
    </citation>
    <scope>NUCLEOTIDE SEQUENCE [LARGE SCALE GENOMIC DNA]</scope>
    <source>
        <strain evidence="4">K62</strain>
    </source>
</reference>
<feature type="transmembrane region" description="Helical" evidence="2">
    <location>
        <begin position="23"/>
        <end position="44"/>
    </location>
</feature>
<evidence type="ECO:0000256" key="2">
    <source>
        <dbReference type="SAM" id="Phobius"/>
    </source>
</evidence>
<reference evidence="3 4" key="1">
    <citation type="submission" date="2011-09" db="EMBL/GenBank/DDBJ databases">
        <authorList>
            <consortium name="US DOE Joint Genome Institute (JGI-PGF)"/>
            <person name="Lucas S."/>
            <person name="Han J."/>
            <person name="Lapidus A."/>
            <person name="Cheng J.-F."/>
            <person name="Goodwin L."/>
            <person name="Pitluck S."/>
            <person name="Peters L."/>
            <person name="Land M.L."/>
            <person name="Hauser L."/>
            <person name="Brambilla E."/>
            <person name="Klenk H.-P."/>
            <person name="Woyke T.J."/>
        </authorList>
    </citation>
    <scope>NUCLEOTIDE SEQUENCE [LARGE SCALE GENOMIC DNA]</scope>
    <source>
        <strain evidence="3 4">K62</strain>
    </source>
</reference>
<feature type="region of interest" description="Disordered" evidence="1">
    <location>
        <begin position="1"/>
        <end position="20"/>
    </location>
</feature>
<keyword evidence="2" id="KW-0812">Transmembrane</keyword>
<dbReference type="RefSeq" id="WP_005466821.1">
    <property type="nucleotide sequence ID" value="NZ_CM001484.1"/>
</dbReference>
<sequence>MSAAFDPTTSQVITPSPKSPKRWPWIVAVVAAFAAGATTTMVVMSGSSDEKETEPAQEALFENSESPTTFVVEEEPPPLPSPGDFAIELRILSKQCFGSAGCNVSYSIEPVYLGSEPLDDVSATVTYEVLGGDSGPQINSFTLDGDTITYREEEFISIPSSSTELKIEVTDVF</sequence>
<dbReference type="eggNOG" id="ENOG502ZQI9">
    <property type="taxonomic scope" value="Bacteria"/>
</dbReference>